<sequence length="214" mass="24653">MMNSYMNGNSFEYLQPGSSTIAHLEMNGINPGSMTTVSLEQALDRVQELRKENSDLRDGRMKIQERNQATGPVNRQMMEPEVTAAHGDVQSLRSQVMTLINEVTESQNKLKETTETLEKKHQRVSMLEQTLHSMQQEMQVQKQNDGAQIENLQVSVKSFEEALNSERKELMNTRKQMADMRMSFNKIVSENKELRDKLEASNESNRQVRLLEVF</sequence>
<dbReference type="Proteomes" id="UP001186944">
    <property type="component" value="Unassembled WGS sequence"/>
</dbReference>
<evidence type="ECO:0000313" key="2">
    <source>
        <dbReference type="EMBL" id="KAK3101609.1"/>
    </source>
</evidence>
<gene>
    <name evidence="2" type="ORF">FSP39_004829</name>
</gene>
<keyword evidence="1" id="KW-0175">Coiled coil</keyword>
<evidence type="ECO:0000256" key="1">
    <source>
        <dbReference type="SAM" id="Coils"/>
    </source>
</evidence>
<dbReference type="PANTHER" id="PTHR31553:SF1">
    <property type="entry name" value="NF-KAPPA-B ESSENTIAL MODULATOR"/>
    <property type="match status" value="1"/>
</dbReference>
<name>A0AA89C586_PINIB</name>
<dbReference type="InterPro" id="IPR051301">
    <property type="entry name" value="Optineurin/NFkB_EssMod"/>
</dbReference>
<dbReference type="EMBL" id="VSWD01000005">
    <property type="protein sequence ID" value="KAK3101609.1"/>
    <property type="molecule type" value="Genomic_DNA"/>
</dbReference>
<proteinExistence type="predicted"/>
<dbReference type="PANTHER" id="PTHR31553">
    <property type="entry name" value="NF-KAPPA-B ESSENTIAL MODULATOR"/>
    <property type="match status" value="1"/>
</dbReference>
<reference evidence="2" key="1">
    <citation type="submission" date="2019-08" db="EMBL/GenBank/DDBJ databases">
        <title>The improved chromosome-level genome for the pearl oyster Pinctada fucata martensii using PacBio sequencing and Hi-C.</title>
        <authorList>
            <person name="Zheng Z."/>
        </authorList>
    </citation>
    <scope>NUCLEOTIDE SEQUENCE</scope>
    <source>
        <strain evidence="2">ZZ-2019</strain>
        <tissue evidence="2">Adductor muscle</tissue>
    </source>
</reference>
<accession>A0AA89C586</accession>
<organism evidence="2 3">
    <name type="scientific">Pinctada imbricata</name>
    <name type="common">Atlantic pearl-oyster</name>
    <name type="synonym">Pinctada martensii</name>
    <dbReference type="NCBI Taxonomy" id="66713"/>
    <lineage>
        <taxon>Eukaryota</taxon>
        <taxon>Metazoa</taxon>
        <taxon>Spiralia</taxon>
        <taxon>Lophotrochozoa</taxon>
        <taxon>Mollusca</taxon>
        <taxon>Bivalvia</taxon>
        <taxon>Autobranchia</taxon>
        <taxon>Pteriomorphia</taxon>
        <taxon>Pterioida</taxon>
        <taxon>Pterioidea</taxon>
        <taxon>Pteriidae</taxon>
        <taxon>Pinctada</taxon>
    </lineage>
</organism>
<dbReference type="GO" id="GO:0043122">
    <property type="term" value="P:regulation of canonical NF-kappaB signal transduction"/>
    <property type="evidence" value="ECO:0007669"/>
    <property type="project" value="TreeGrafter"/>
</dbReference>
<evidence type="ECO:0000313" key="3">
    <source>
        <dbReference type="Proteomes" id="UP001186944"/>
    </source>
</evidence>
<feature type="coiled-coil region" evidence="1">
    <location>
        <begin position="39"/>
        <end position="211"/>
    </location>
</feature>
<comment type="caution">
    <text evidence="2">The sequence shown here is derived from an EMBL/GenBank/DDBJ whole genome shotgun (WGS) entry which is preliminary data.</text>
</comment>
<dbReference type="GO" id="GO:0070530">
    <property type="term" value="F:K63-linked polyubiquitin modification-dependent protein binding"/>
    <property type="evidence" value="ECO:0007669"/>
    <property type="project" value="TreeGrafter"/>
</dbReference>
<protein>
    <submittedName>
        <fullName evidence="2">Uncharacterized protein</fullName>
    </submittedName>
</protein>
<keyword evidence="3" id="KW-1185">Reference proteome</keyword>
<dbReference type="GO" id="GO:0005737">
    <property type="term" value="C:cytoplasm"/>
    <property type="evidence" value="ECO:0007669"/>
    <property type="project" value="TreeGrafter"/>
</dbReference>
<dbReference type="AlphaFoldDB" id="A0AA89C586"/>
<dbReference type="GO" id="GO:0005634">
    <property type="term" value="C:nucleus"/>
    <property type="evidence" value="ECO:0007669"/>
    <property type="project" value="TreeGrafter"/>
</dbReference>